<evidence type="ECO:0000313" key="1">
    <source>
        <dbReference type="EMBL" id="TQR82705.1"/>
    </source>
</evidence>
<dbReference type="EMBL" id="VIFX01000062">
    <property type="protein sequence ID" value="TQR82705.1"/>
    <property type="molecule type" value="Genomic_DNA"/>
</dbReference>
<organism evidence="1 2">
    <name type="scientific">Mycolicibacterium hodleri</name>
    <dbReference type="NCBI Taxonomy" id="49897"/>
    <lineage>
        <taxon>Bacteria</taxon>
        <taxon>Bacillati</taxon>
        <taxon>Actinomycetota</taxon>
        <taxon>Actinomycetes</taxon>
        <taxon>Mycobacteriales</taxon>
        <taxon>Mycobacteriaceae</taxon>
        <taxon>Mycolicibacterium</taxon>
    </lineage>
</organism>
<dbReference type="NCBIfam" id="TIGR03931">
    <property type="entry name" value="T7SS_Rv3446c"/>
    <property type="match status" value="1"/>
</dbReference>
<accession>A0A544VRX2</accession>
<gene>
    <name evidence="1" type="ORF">D8S82_30640</name>
</gene>
<dbReference type="Proteomes" id="UP000315759">
    <property type="component" value="Unassembled WGS sequence"/>
</dbReference>
<keyword evidence="2" id="KW-1185">Reference proteome</keyword>
<name>A0A544VRX2_9MYCO</name>
<dbReference type="RefSeq" id="WP_142555703.1">
    <property type="nucleotide sequence ID" value="NZ_VIFX01000062.1"/>
</dbReference>
<sequence length="377" mass="39021">MSDVVVVVGPKAIVGRGPVNFDAATIALESVDDVLALVDDRVMSVDDLWRDVLGSAVDGRCDDVALICPSWWGPSRIARVVAAARHWCDDVVVHLRSEVLAAVTVVELGPELVVVHADGRRNVITRGSHSADVVDAVVACVDGLAEVTVDVPSGTTLLGANLARALRLRGVAVTMEDDRTLADAVRGSPGSETVTAGRWRPTPRTVGVAAAILTVGGLTLAGIGLDGGNAESTDVAWLVEGRVAVEVPAGWTVERITAGPGSARVQVVSPAGRSEAIQVTQSRVSDTESLESTAEALTSALADQPGGVFVDFAAAGERANRSAVTYREVRSDRSVDWTVLLDGGVRIAIGCQGPVAGSGPQAACDRAIRTAHAVTRK</sequence>
<evidence type="ECO:0000313" key="2">
    <source>
        <dbReference type="Proteomes" id="UP000315759"/>
    </source>
</evidence>
<comment type="caution">
    <text evidence="1">The sequence shown here is derived from an EMBL/GenBank/DDBJ whole genome shotgun (WGS) entry which is preliminary data.</text>
</comment>
<dbReference type="AlphaFoldDB" id="A0A544VRX2"/>
<dbReference type="InterPro" id="IPR023840">
    <property type="entry name" value="T7SS_Rv3446c"/>
</dbReference>
<proteinExistence type="predicted"/>
<protein>
    <submittedName>
        <fullName evidence="1">Type VII secretion-associated protein</fullName>
    </submittedName>
</protein>
<reference evidence="1 2" key="1">
    <citation type="submission" date="2018-10" db="EMBL/GenBank/DDBJ databases">
        <title>Draft genome of Mycobacterium hodleri strain B.</title>
        <authorList>
            <person name="Amande T.J."/>
            <person name="Mcgenity T.J."/>
        </authorList>
    </citation>
    <scope>NUCLEOTIDE SEQUENCE [LARGE SCALE GENOMIC DNA]</scope>
    <source>
        <strain evidence="1 2">B</strain>
    </source>
</reference>